<evidence type="ECO:0000313" key="12">
    <source>
        <dbReference type="Proteomes" id="UP000242474"/>
    </source>
</evidence>
<dbReference type="GO" id="GO:0003887">
    <property type="term" value="F:DNA-directed DNA polymerase activity"/>
    <property type="evidence" value="ECO:0007669"/>
    <property type="project" value="UniProtKB-KW"/>
</dbReference>
<proteinExistence type="inferred from homology"/>
<dbReference type="GO" id="GO:0000166">
    <property type="term" value="F:nucleotide binding"/>
    <property type="evidence" value="ECO:0007669"/>
    <property type="project" value="InterPro"/>
</dbReference>
<dbReference type="Gene3D" id="3.30.420.10">
    <property type="entry name" value="Ribonuclease H-like superfamily/Ribonuclease H"/>
    <property type="match status" value="1"/>
</dbReference>
<dbReference type="GO" id="GO:0003677">
    <property type="term" value="F:DNA binding"/>
    <property type="evidence" value="ECO:0007669"/>
    <property type="project" value="UniProtKB-KW"/>
</dbReference>
<accession>A0A2G5B0L3</accession>
<evidence type="ECO:0000256" key="3">
    <source>
        <dbReference type="ARBA" id="ARBA00014385"/>
    </source>
</evidence>
<dbReference type="InterPro" id="IPR023211">
    <property type="entry name" value="DNA_pol_palm_dom_sf"/>
</dbReference>
<keyword evidence="7" id="KW-0239">DNA-directed DNA polymerase</keyword>
<evidence type="ECO:0000256" key="1">
    <source>
        <dbReference type="ARBA" id="ARBA00005755"/>
    </source>
</evidence>
<sequence length="801" mass="93087">MHYYLQRIESVENWSFSNRPVTRIMKFKDFHMFTANDLSRNCQRQIVEYFGEVWDASKTLDEMLAPRKVIRGHPGHKRIDQVDTYSDLTWDYHEDVATTDCVNIVRIVEYNAHVGLITSIKRRPSPFKKILKRLPYTTPRDETIPIFVDIEAFESPQPGKYKLQVPYLICWTWPNPYPSDKDVEEGYEVVRETGPGCVEKFVIRLLESYEDCEICLYAWYGSGYDYQHIYKYLKDRCEDDTTYVRNNAIIYAKFKMGNKLTIHLKDPFLFILCSLDKAAKAFGVMNKGTFPHEVIKDWDDLDKVIKEWYVVRRSTVETVEGKTILVTANNWNEVVEINNTSTVLQKAIEYCTVDVLAMRQVWTKFCKLVEQHLSVKISPKIFTLSQLSMKIMMATLPKHINLHVPDREEYNFMYSAIYGGRVVARNGAYEEAIVYADVVSLYPSAMKLLDHPHGNAQFVKSINWNKIGIYEVVLTSGRRPERYSEFVPFRDSKGKLSYNWRAQWQGSYHTYDLLIAREEGYNIKCIRGMEWNKGKLFDTFVDKLFKMKAETPCQCTVKCPGKCAEGGPIRMVAKIALNGGGYGKFVQKPIDTDLYVVQKGVVHGAFERMEKNSEGMVVKARHVINMPKFYPLDDAWDKMVVEDPEALPQYPTQVGISILSASRYRLYNLCKQCTEKSMDVIYSDTDSIFVRKSTVDWDLFKSKCGTELGQLDDTIGNTQHGTINRMYIAGPKMYAYEYHDHNGLPQQVVHCKGIRNKDLDMRHFEWLCKDVDYKIKYNMMVMAKNLVSVRTQNIDKEIKQT</sequence>
<feature type="domain" description="DNA-directed DNA polymerase family B mitochondria/virus" evidence="10">
    <location>
        <begin position="214"/>
        <end position="673"/>
    </location>
</feature>
<dbReference type="InterPro" id="IPR043502">
    <property type="entry name" value="DNA/RNA_pol_sf"/>
</dbReference>
<dbReference type="SUPFAM" id="SSF56672">
    <property type="entry name" value="DNA/RNA polymerases"/>
    <property type="match status" value="1"/>
</dbReference>
<evidence type="ECO:0000256" key="9">
    <source>
        <dbReference type="ARBA" id="ARBA00049244"/>
    </source>
</evidence>
<keyword evidence="4" id="KW-0808">Transferase</keyword>
<keyword evidence="8" id="KW-0238">DNA-binding</keyword>
<dbReference type="OrthoDB" id="5871067at2759"/>
<dbReference type="EC" id="2.7.7.7" evidence="2"/>
<keyword evidence="12" id="KW-1185">Reference proteome</keyword>
<dbReference type="PANTHER" id="PTHR33568:SF3">
    <property type="entry name" value="DNA-DIRECTED DNA POLYMERASE"/>
    <property type="match status" value="1"/>
</dbReference>
<protein>
    <recommendedName>
        <fullName evidence="3">Probable DNA polymerase</fullName>
        <ecNumber evidence="2">2.7.7.7</ecNumber>
    </recommendedName>
</protein>
<evidence type="ECO:0000256" key="8">
    <source>
        <dbReference type="ARBA" id="ARBA00023125"/>
    </source>
</evidence>
<name>A0A2G5B0L3_COERN</name>
<dbReference type="InterPro" id="IPR004868">
    <property type="entry name" value="DNA-dir_DNA_pol_B_mt/vir"/>
</dbReference>
<evidence type="ECO:0000256" key="7">
    <source>
        <dbReference type="ARBA" id="ARBA00022932"/>
    </source>
</evidence>
<organism evidence="11 12">
    <name type="scientific">Coemansia reversa (strain ATCC 12441 / NRRL 1564)</name>
    <dbReference type="NCBI Taxonomy" id="763665"/>
    <lineage>
        <taxon>Eukaryota</taxon>
        <taxon>Fungi</taxon>
        <taxon>Fungi incertae sedis</taxon>
        <taxon>Zoopagomycota</taxon>
        <taxon>Kickxellomycotina</taxon>
        <taxon>Kickxellomycetes</taxon>
        <taxon>Kickxellales</taxon>
        <taxon>Kickxellaceae</taxon>
        <taxon>Coemansia</taxon>
    </lineage>
</organism>
<dbReference type="AlphaFoldDB" id="A0A2G5B0L3"/>
<dbReference type="PROSITE" id="PS00116">
    <property type="entry name" value="DNA_POLYMERASE_B"/>
    <property type="match status" value="1"/>
</dbReference>
<dbReference type="InterPro" id="IPR017964">
    <property type="entry name" value="DNA-dir_DNA_pol_B_CS"/>
</dbReference>
<dbReference type="InterPro" id="IPR012337">
    <property type="entry name" value="RNaseH-like_sf"/>
</dbReference>
<evidence type="ECO:0000256" key="2">
    <source>
        <dbReference type="ARBA" id="ARBA00012417"/>
    </source>
</evidence>
<dbReference type="Gene3D" id="3.90.1600.10">
    <property type="entry name" value="Palm domain of DNA polymerase"/>
    <property type="match status" value="1"/>
</dbReference>
<dbReference type="InterPro" id="IPR036397">
    <property type="entry name" value="RNaseH_sf"/>
</dbReference>
<comment type="catalytic activity">
    <reaction evidence="9">
        <text>DNA(n) + a 2'-deoxyribonucleoside 5'-triphosphate = DNA(n+1) + diphosphate</text>
        <dbReference type="Rhea" id="RHEA:22508"/>
        <dbReference type="Rhea" id="RHEA-COMP:17339"/>
        <dbReference type="Rhea" id="RHEA-COMP:17340"/>
        <dbReference type="ChEBI" id="CHEBI:33019"/>
        <dbReference type="ChEBI" id="CHEBI:61560"/>
        <dbReference type="ChEBI" id="CHEBI:173112"/>
        <dbReference type="EC" id="2.7.7.7"/>
    </reaction>
</comment>
<dbReference type="SUPFAM" id="SSF53098">
    <property type="entry name" value="Ribonuclease H-like"/>
    <property type="match status" value="1"/>
</dbReference>
<dbReference type="Proteomes" id="UP000242474">
    <property type="component" value="Unassembled WGS sequence"/>
</dbReference>
<gene>
    <name evidence="11" type="ORF">COEREDRAFT_51929</name>
</gene>
<dbReference type="Pfam" id="PF03175">
    <property type="entry name" value="DNA_pol_B_2"/>
    <property type="match status" value="1"/>
</dbReference>
<dbReference type="STRING" id="763665.A0A2G5B0L3"/>
<keyword evidence="5" id="KW-0548">Nucleotidyltransferase</keyword>
<evidence type="ECO:0000256" key="5">
    <source>
        <dbReference type="ARBA" id="ARBA00022695"/>
    </source>
</evidence>
<evidence type="ECO:0000256" key="6">
    <source>
        <dbReference type="ARBA" id="ARBA00022705"/>
    </source>
</evidence>
<dbReference type="GO" id="GO:0006260">
    <property type="term" value="P:DNA replication"/>
    <property type="evidence" value="ECO:0007669"/>
    <property type="project" value="UniProtKB-KW"/>
</dbReference>
<evidence type="ECO:0000256" key="4">
    <source>
        <dbReference type="ARBA" id="ARBA00022679"/>
    </source>
</evidence>
<comment type="similarity">
    <text evidence="1">Belongs to the DNA polymerase type-B family.</text>
</comment>
<dbReference type="PANTHER" id="PTHR33568">
    <property type="entry name" value="DNA POLYMERASE"/>
    <property type="match status" value="1"/>
</dbReference>
<dbReference type="EMBL" id="KZ303664">
    <property type="protein sequence ID" value="PIA12554.1"/>
    <property type="molecule type" value="Genomic_DNA"/>
</dbReference>
<reference evidence="11 12" key="1">
    <citation type="journal article" date="2015" name="Genome Biol. Evol.">
        <title>Phylogenomic analyses indicate that early fungi evolved digesting cell walls of algal ancestors of land plants.</title>
        <authorList>
            <person name="Chang Y."/>
            <person name="Wang S."/>
            <person name="Sekimoto S."/>
            <person name="Aerts A.L."/>
            <person name="Choi C."/>
            <person name="Clum A."/>
            <person name="LaButti K.M."/>
            <person name="Lindquist E.A."/>
            <person name="Yee Ngan C."/>
            <person name="Ohm R.A."/>
            <person name="Salamov A.A."/>
            <person name="Grigoriev I.V."/>
            <person name="Spatafora J.W."/>
            <person name="Berbee M.L."/>
        </authorList>
    </citation>
    <scope>NUCLEOTIDE SEQUENCE [LARGE SCALE GENOMIC DNA]</scope>
    <source>
        <strain evidence="11 12">NRRL 1564</strain>
    </source>
</reference>
<evidence type="ECO:0000313" key="11">
    <source>
        <dbReference type="EMBL" id="PIA12554.1"/>
    </source>
</evidence>
<evidence type="ECO:0000259" key="10">
    <source>
        <dbReference type="Pfam" id="PF03175"/>
    </source>
</evidence>
<keyword evidence="6" id="KW-0235">DNA replication</keyword>